<dbReference type="GO" id="GO:0015562">
    <property type="term" value="F:efflux transmembrane transporter activity"/>
    <property type="evidence" value="ECO:0007669"/>
    <property type="project" value="TreeGrafter"/>
</dbReference>
<organism evidence="5 6">
    <name type="scientific">Marivirga sericea</name>
    <dbReference type="NCBI Taxonomy" id="1028"/>
    <lineage>
        <taxon>Bacteria</taxon>
        <taxon>Pseudomonadati</taxon>
        <taxon>Bacteroidota</taxon>
        <taxon>Cytophagia</taxon>
        <taxon>Cytophagales</taxon>
        <taxon>Marivirgaceae</taxon>
        <taxon>Marivirga</taxon>
    </lineage>
</organism>
<dbReference type="Pfam" id="PF25973">
    <property type="entry name" value="BSH_CzcB"/>
    <property type="match status" value="1"/>
</dbReference>
<dbReference type="OrthoDB" id="1522646at2"/>
<name>A0A1X7KA28_9BACT</name>
<proteinExistence type="inferred from homology"/>
<dbReference type="Pfam" id="PF25954">
    <property type="entry name" value="Beta-barrel_RND_2"/>
    <property type="match status" value="1"/>
</dbReference>
<feature type="domain" description="CzcB-like C-terminal circularly permuted SH3-like" evidence="4">
    <location>
        <begin position="282"/>
        <end position="336"/>
    </location>
</feature>
<dbReference type="InterPro" id="IPR058649">
    <property type="entry name" value="CzcB_C"/>
</dbReference>
<dbReference type="Gene3D" id="2.40.420.20">
    <property type="match status" value="1"/>
</dbReference>
<dbReference type="InterPro" id="IPR058647">
    <property type="entry name" value="BSH_CzcB-like"/>
</dbReference>
<dbReference type="GO" id="GO:1990281">
    <property type="term" value="C:efflux pump complex"/>
    <property type="evidence" value="ECO:0007669"/>
    <property type="project" value="TreeGrafter"/>
</dbReference>
<keyword evidence="6" id="KW-1185">Reference proteome</keyword>
<evidence type="ECO:0000259" key="3">
    <source>
        <dbReference type="Pfam" id="PF25973"/>
    </source>
</evidence>
<dbReference type="InterPro" id="IPR058792">
    <property type="entry name" value="Beta-barrel_RND_2"/>
</dbReference>
<evidence type="ECO:0000313" key="6">
    <source>
        <dbReference type="Proteomes" id="UP000193804"/>
    </source>
</evidence>
<dbReference type="NCBIfam" id="TIGR01730">
    <property type="entry name" value="RND_mfp"/>
    <property type="match status" value="1"/>
</dbReference>
<dbReference type="RefSeq" id="WP_085517655.1">
    <property type="nucleotide sequence ID" value="NZ_FXAW01000005.1"/>
</dbReference>
<dbReference type="Pfam" id="PF25975">
    <property type="entry name" value="CzcB_C"/>
    <property type="match status" value="1"/>
</dbReference>
<evidence type="ECO:0000259" key="2">
    <source>
        <dbReference type="Pfam" id="PF25954"/>
    </source>
</evidence>
<accession>A0A1X7KA28</accession>
<dbReference type="Gene3D" id="2.40.30.170">
    <property type="match status" value="1"/>
</dbReference>
<feature type="domain" description="CzcB-like barrel-sandwich hybrid" evidence="3">
    <location>
        <begin position="70"/>
        <end position="196"/>
    </location>
</feature>
<gene>
    <name evidence="5" type="ORF">SAMN05661096_02492</name>
</gene>
<dbReference type="PANTHER" id="PTHR30469:SF15">
    <property type="entry name" value="HLYD FAMILY OF SECRETION PROTEINS"/>
    <property type="match status" value="1"/>
</dbReference>
<evidence type="ECO:0000259" key="4">
    <source>
        <dbReference type="Pfam" id="PF25975"/>
    </source>
</evidence>
<evidence type="ECO:0000256" key="1">
    <source>
        <dbReference type="ARBA" id="ARBA00009477"/>
    </source>
</evidence>
<dbReference type="AlphaFoldDB" id="A0A1X7KA28"/>
<dbReference type="EMBL" id="FXAW01000005">
    <property type="protein sequence ID" value="SMG37940.1"/>
    <property type="molecule type" value="Genomic_DNA"/>
</dbReference>
<dbReference type="Gene3D" id="2.40.50.100">
    <property type="match status" value="1"/>
</dbReference>
<dbReference type="PANTHER" id="PTHR30469">
    <property type="entry name" value="MULTIDRUG RESISTANCE PROTEIN MDTA"/>
    <property type="match status" value="1"/>
</dbReference>
<reference evidence="6" key="1">
    <citation type="submission" date="2017-04" db="EMBL/GenBank/DDBJ databases">
        <authorList>
            <person name="Varghese N."/>
            <person name="Submissions S."/>
        </authorList>
    </citation>
    <scope>NUCLEOTIDE SEQUENCE [LARGE SCALE GENOMIC DNA]</scope>
    <source>
        <strain evidence="6">DSM 4125</strain>
    </source>
</reference>
<dbReference type="Proteomes" id="UP000193804">
    <property type="component" value="Unassembled WGS sequence"/>
</dbReference>
<feature type="domain" description="CusB-like beta-barrel" evidence="2">
    <location>
        <begin position="205"/>
        <end position="273"/>
    </location>
</feature>
<dbReference type="SUPFAM" id="SSF111369">
    <property type="entry name" value="HlyD-like secretion proteins"/>
    <property type="match status" value="1"/>
</dbReference>
<dbReference type="PROSITE" id="PS51257">
    <property type="entry name" value="PROKAR_LIPOPROTEIN"/>
    <property type="match status" value="1"/>
</dbReference>
<protein>
    <submittedName>
        <fullName evidence="5">RND family efflux transporter, MFP subunit</fullName>
    </submittedName>
</protein>
<dbReference type="STRING" id="1028.SAMN05661096_02492"/>
<dbReference type="InterPro" id="IPR006143">
    <property type="entry name" value="RND_pump_MFP"/>
</dbReference>
<evidence type="ECO:0000313" key="5">
    <source>
        <dbReference type="EMBL" id="SMG37940.1"/>
    </source>
</evidence>
<dbReference type="Gene3D" id="1.10.287.470">
    <property type="entry name" value="Helix hairpin bin"/>
    <property type="match status" value="1"/>
</dbReference>
<comment type="similarity">
    <text evidence="1">Belongs to the membrane fusion protein (MFP) (TC 8.A.1) family.</text>
</comment>
<sequence>MSKNTPLVFVLIAFLACNSEEKIDEKTATENVKNTPPNTMVKVDTAISAPFYLLIQSSGKVKAHKDVIMLAETSGTIQRANIKSGQKVSKGQVLVRLNPSEAQLKLQSAKINYDKAQLEFENSLIGFPKLLAQENPEEDSLYQKLKIGSGLQESSIQLKEAQIALEKTVVRAPFSGTLYDVQAFPGKNIQAGDELFAEFNHKLLVEVDLLESEALNLKEGMPAEIRNPAMDTQFLGEVFSVNPKVDENGLVKTQILLKGEQALWPGMNVEVEVRIPKGERLQVPKSSLVLRSGKPVVFSIEQDLAKWNYVEFGYDNGKMVEIRDGLEAGTVVITNNNLQLAHDAPISIQNSDN</sequence>